<organism evidence="2 3">
    <name type="scientific">Araneus ventricosus</name>
    <name type="common">Orbweaver spider</name>
    <name type="synonym">Epeira ventricosa</name>
    <dbReference type="NCBI Taxonomy" id="182803"/>
    <lineage>
        <taxon>Eukaryota</taxon>
        <taxon>Metazoa</taxon>
        <taxon>Ecdysozoa</taxon>
        <taxon>Arthropoda</taxon>
        <taxon>Chelicerata</taxon>
        <taxon>Arachnida</taxon>
        <taxon>Araneae</taxon>
        <taxon>Araneomorphae</taxon>
        <taxon>Entelegynae</taxon>
        <taxon>Araneoidea</taxon>
        <taxon>Araneidae</taxon>
        <taxon>Araneus</taxon>
    </lineage>
</organism>
<evidence type="ECO:0000256" key="1">
    <source>
        <dbReference type="SAM" id="MobiDB-lite"/>
    </source>
</evidence>
<dbReference type="AlphaFoldDB" id="A0A4Y2A2M8"/>
<comment type="caution">
    <text evidence="2">The sequence shown here is derived from an EMBL/GenBank/DDBJ whole genome shotgun (WGS) entry which is preliminary data.</text>
</comment>
<sequence length="93" mass="11119">MISLFINYEHYATLVRKERNHVRLANIWQHAFPVFHTGNPILERKRRSRQTRRRSEGREQKGETCRDRAVQPGNAFCFAENDRKRNVSLIEIP</sequence>
<reference evidence="2 3" key="1">
    <citation type="journal article" date="2019" name="Sci. Rep.">
        <title>Orb-weaving spider Araneus ventricosus genome elucidates the spidroin gene catalogue.</title>
        <authorList>
            <person name="Kono N."/>
            <person name="Nakamura H."/>
            <person name="Ohtoshi R."/>
            <person name="Moran D.A.P."/>
            <person name="Shinohara A."/>
            <person name="Yoshida Y."/>
            <person name="Fujiwara M."/>
            <person name="Mori M."/>
            <person name="Tomita M."/>
            <person name="Arakawa K."/>
        </authorList>
    </citation>
    <scope>NUCLEOTIDE SEQUENCE [LARGE SCALE GENOMIC DNA]</scope>
</reference>
<gene>
    <name evidence="2" type="ORF">AVEN_230774_1</name>
</gene>
<evidence type="ECO:0000313" key="3">
    <source>
        <dbReference type="Proteomes" id="UP000499080"/>
    </source>
</evidence>
<proteinExistence type="predicted"/>
<name>A0A4Y2A2M8_ARAVE</name>
<feature type="compositionally biased region" description="Basic and acidic residues" evidence="1">
    <location>
        <begin position="53"/>
        <end position="66"/>
    </location>
</feature>
<accession>A0A4Y2A2M8</accession>
<dbReference type="Proteomes" id="UP000499080">
    <property type="component" value="Unassembled WGS sequence"/>
</dbReference>
<feature type="region of interest" description="Disordered" evidence="1">
    <location>
        <begin position="39"/>
        <end position="66"/>
    </location>
</feature>
<dbReference type="EMBL" id="BGPR01000004">
    <property type="protein sequence ID" value="GBL73807.1"/>
    <property type="molecule type" value="Genomic_DNA"/>
</dbReference>
<keyword evidence="3" id="KW-1185">Reference proteome</keyword>
<evidence type="ECO:0000313" key="2">
    <source>
        <dbReference type="EMBL" id="GBL73807.1"/>
    </source>
</evidence>
<protein>
    <submittedName>
        <fullName evidence="2">Uncharacterized protein</fullName>
    </submittedName>
</protein>